<evidence type="ECO:0000313" key="8">
    <source>
        <dbReference type="Proteomes" id="UP001628164"/>
    </source>
</evidence>
<dbReference type="InterPro" id="IPR050314">
    <property type="entry name" value="Glycosyl_Hydrlase_18"/>
</dbReference>
<dbReference type="InterPro" id="IPR029070">
    <property type="entry name" value="Chitinase_insertion_sf"/>
</dbReference>
<dbReference type="Gene3D" id="3.20.20.80">
    <property type="entry name" value="Glycosidases"/>
    <property type="match status" value="1"/>
</dbReference>
<evidence type="ECO:0000256" key="2">
    <source>
        <dbReference type="ARBA" id="ARBA00012729"/>
    </source>
</evidence>
<dbReference type="EC" id="3.2.1.14" evidence="2"/>
<dbReference type="InterPro" id="IPR011583">
    <property type="entry name" value="Chitinase_II/V-like_cat"/>
</dbReference>
<reference evidence="7 8" key="1">
    <citation type="journal article" date="2024" name="Dis. Aquat. Organ.">
        <title>Francisella sciaenopsi sp. nov. isolated from diseased red drum Sciaenops ocellatus in Florida, USA.</title>
        <authorList>
            <person name="Kawahara M."/>
            <person name="Cody T.T."/>
            <person name="Yanong R.P.E."/>
            <person name="Henderson E."/>
            <person name="Yazdi Z."/>
            <person name="Soto E."/>
        </authorList>
    </citation>
    <scope>NUCLEOTIDE SEQUENCE [LARGE SCALE GENOMIC DNA]</scope>
    <source>
        <strain evidence="7 8">R22-20-7</strain>
    </source>
</reference>
<keyword evidence="4" id="KW-0624">Polysaccharide degradation</keyword>
<dbReference type="SUPFAM" id="SSF51445">
    <property type="entry name" value="(Trans)glycosidases"/>
    <property type="match status" value="1"/>
</dbReference>
<evidence type="ECO:0000313" key="7">
    <source>
        <dbReference type="EMBL" id="GMN89323.1"/>
    </source>
</evidence>
<dbReference type="Gene3D" id="3.10.50.10">
    <property type="match status" value="1"/>
</dbReference>
<feature type="chain" id="PRO_5045395633" description="chitinase" evidence="5">
    <location>
        <begin position="26"/>
        <end position="442"/>
    </location>
</feature>
<dbReference type="PROSITE" id="PS51910">
    <property type="entry name" value="GH18_2"/>
    <property type="match status" value="1"/>
</dbReference>
<feature type="signal peptide" evidence="5">
    <location>
        <begin position="1"/>
        <end position="25"/>
    </location>
</feature>
<keyword evidence="8" id="KW-1185">Reference proteome</keyword>
<feature type="domain" description="GH18" evidence="6">
    <location>
        <begin position="26"/>
        <end position="442"/>
    </location>
</feature>
<evidence type="ECO:0000259" key="6">
    <source>
        <dbReference type="PROSITE" id="PS51910"/>
    </source>
</evidence>
<name>A0ABQ6PF20_9GAMM</name>
<comment type="catalytic activity">
    <reaction evidence="1">
        <text>Random endo-hydrolysis of N-acetyl-beta-D-glucosaminide (1-&gt;4)-beta-linkages in chitin and chitodextrins.</text>
        <dbReference type="EC" id="3.2.1.14"/>
    </reaction>
</comment>
<evidence type="ECO:0000256" key="4">
    <source>
        <dbReference type="ARBA" id="ARBA00023326"/>
    </source>
</evidence>
<evidence type="ECO:0000256" key="1">
    <source>
        <dbReference type="ARBA" id="ARBA00000822"/>
    </source>
</evidence>
<proteinExistence type="predicted"/>
<keyword evidence="4" id="KW-0119">Carbohydrate metabolism</keyword>
<dbReference type="InterPro" id="IPR001223">
    <property type="entry name" value="Glyco_hydro18_cat"/>
</dbReference>
<keyword evidence="3" id="KW-0146">Chitin degradation</keyword>
<sequence>MSLRKIKRTVIATLVGLSTYGASNAANVTAYYPNWGTYEANYQPSDIPAQHVDEIVYAFAQVGNCAQPYATDDNPELCNASDPNSGYFKGGQDYKLYSTDPYADFKKIPSDYYHPKDWDGGKGIIGEVLSLGKPVVLSVGGWSLSVPLFKAMDDQHRAGFVKSVVRFFEQVKNDTGKTFAGIDVDWEPNENSWSFVNTSTGRQQLQNYIDLIKDLKSALPKGQNKVGIAAPASPTVIKNVDAVYPEFWKKITNEVDIVNVMSYDYHGAWDVGQVTNFNAPLYYDNRQPADVTGRETFNNVATIEAYVNAGVSPAKMNLGIPAYGRTYANVEASTTQGLYQPFNGAAITPSGDGTLRYTEIQKNAGGFNWVTNQDYLAGQATAYDSNKKAFITFDNPASVVNKVSIAKNNGLNGVMFWDLSGDYKIGDADFAQKSLIKAAKES</sequence>
<dbReference type="InterPro" id="IPR017853">
    <property type="entry name" value="GH"/>
</dbReference>
<gene>
    <name evidence="7" type="ORF">fsci_08090</name>
</gene>
<organism evidence="7 8">
    <name type="scientific">Francisella sciaenopsi</name>
    <dbReference type="NCBI Taxonomy" id="3055034"/>
    <lineage>
        <taxon>Bacteria</taxon>
        <taxon>Pseudomonadati</taxon>
        <taxon>Pseudomonadota</taxon>
        <taxon>Gammaproteobacteria</taxon>
        <taxon>Thiotrichales</taxon>
        <taxon>Francisellaceae</taxon>
        <taxon>Francisella</taxon>
    </lineage>
</organism>
<protein>
    <recommendedName>
        <fullName evidence="2">chitinase</fullName>
        <ecNumber evidence="2">3.2.1.14</ecNumber>
    </recommendedName>
</protein>
<comment type="caution">
    <text evidence="7">The sequence shown here is derived from an EMBL/GenBank/DDBJ whole genome shotgun (WGS) entry which is preliminary data.</text>
</comment>
<dbReference type="RefSeq" id="WP_407877144.1">
    <property type="nucleotide sequence ID" value="NZ_BTHG01000003.1"/>
</dbReference>
<dbReference type="Pfam" id="PF00704">
    <property type="entry name" value="Glyco_hydro_18"/>
    <property type="match status" value="1"/>
</dbReference>
<keyword evidence="5" id="KW-0732">Signal</keyword>
<evidence type="ECO:0000256" key="5">
    <source>
        <dbReference type="SAM" id="SignalP"/>
    </source>
</evidence>
<dbReference type="EMBL" id="BTHG01000003">
    <property type="protein sequence ID" value="GMN89323.1"/>
    <property type="molecule type" value="Genomic_DNA"/>
</dbReference>
<dbReference type="PANTHER" id="PTHR11177">
    <property type="entry name" value="CHITINASE"/>
    <property type="match status" value="1"/>
</dbReference>
<dbReference type="Proteomes" id="UP001628164">
    <property type="component" value="Unassembled WGS sequence"/>
</dbReference>
<dbReference type="PANTHER" id="PTHR11177:SF317">
    <property type="entry name" value="CHITINASE 12-RELATED"/>
    <property type="match status" value="1"/>
</dbReference>
<dbReference type="SUPFAM" id="SSF54556">
    <property type="entry name" value="Chitinase insertion domain"/>
    <property type="match status" value="1"/>
</dbReference>
<evidence type="ECO:0000256" key="3">
    <source>
        <dbReference type="ARBA" id="ARBA00023024"/>
    </source>
</evidence>
<dbReference type="SMART" id="SM00636">
    <property type="entry name" value="Glyco_18"/>
    <property type="match status" value="1"/>
</dbReference>
<accession>A0ABQ6PF20</accession>